<comment type="caution">
    <text evidence="2">The sequence shown here is derived from an EMBL/GenBank/DDBJ whole genome shotgun (WGS) entry which is preliminary data.</text>
</comment>
<gene>
    <name evidence="2" type="ORF">BN7_268</name>
</gene>
<dbReference type="HOGENOM" id="CLU_402364_0_0_1"/>
<keyword evidence="3" id="KW-1185">Reference proteome</keyword>
<proteinExistence type="predicted"/>
<dbReference type="SUPFAM" id="SSF52058">
    <property type="entry name" value="L domain-like"/>
    <property type="match status" value="1"/>
</dbReference>
<reference evidence="2 3" key="1">
    <citation type="journal article" date="2012" name="Eukaryot. Cell">
        <title>Draft genome sequence of Wickerhamomyces ciferrii NRRL Y-1031 F-60-10.</title>
        <authorList>
            <person name="Schneider J."/>
            <person name="Andrea H."/>
            <person name="Blom J."/>
            <person name="Jaenicke S."/>
            <person name="Ruckert C."/>
            <person name="Schorsch C."/>
            <person name="Szczepanowski R."/>
            <person name="Farwick M."/>
            <person name="Goesmann A."/>
            <person name="Puhler A."/>
            <person name="Schaffer S."/>
            <person name="Tauch A."/>
            <person name="Kohler T."/>
            <person name="Brinkrolf K."/>
        </authorList>
    </citation>
    <scope>NUCLEOTIDE SEQUENCE [LARGE SCALE GENOMIC DNA]</scope>
    <source>
        <strain evidence="3">ATCC 14091 / BCRC 22168 / CBS 111 / JCM 3599 / NBRC 0793 / NRRL Y-1031 F-60-10</strain>
    </source>
</reference>
<feature type="domain" description="F-box" evidence="1">
    <location>
        <begin position="2"/>
        <end position="31"/>
    </location>
</feature>
<dbReference type="AlphaFoldDB" id="K0KH93"/>
<evidence type="ECO:0000313" key="2">
    <source>
        <dbReference type="EMBL" id="CCH40734.1"/>
    </source>
</evidence>
<protein>
    <recommendedName>
        <fullName evidence="1">F-box domain-containing protein</fullName>
    </recommendedName>
</protein>
<accession>K0KH93</accession>
<dbReference type="Proteomes" id="UP000009328">
    <property type="component" value="Unassembled WGS sequence"/>
</dbReference>
<name>K0KH93_WICCF</name>
<evidence type="ECO:0000313" key="3">
    <source>
        <dbReference type="Proteomes" id="UP000009328"/>
    </source>
</evidence>
<sequence>MHMNLTDFPKEIFTNILRYLTPEDIHNLYQIPPIRGYLKTIISIHTDDEKIPNVMDLTPRERQLLAKYCHFINIHGSSVNRMKHLIRRKRVNIALFEIYELLYDFESFMNFVYMTNASPKAVTVWHNFHICMNFQNEVISPLYSKHNKKVFGLINKAIGEQGIQKSSLSYLCFKTLKHIYLTHITIDPNSIDIPLLTTATFINCKSADEKSFFKFNKLQHLNYQGPNFGSFGKSLNYSTHLQKLESLTLENVGMVIFDTKRHSYFKSLKSLIIKTDTEFAELNDHVIMDLCDFPKLNQLNIKIFGEVVMEGIEAPLLEKIKIHCTYGNIYMNYVGAHSVKEFILISGGQLPTINNVMFKRFPSMELYFENNKNIENLKAQDVEWLKYASDLKTWESCIDVLRLVDFKYLKTFEMAEPRHFIPQTQVWYNQEIVINAPILESVKLNWRKHSLEMTEFNAPSLKSLTLNVCPILTSLKHPQSQFPQLESLIIRNLNLDHHISLDDDGLVLPSLKQLEIEPSGFEPIKLKNCTFPQLTHFTIQRPRITGEPLDYFQSLDNELSFTAPKLIDLRLEKFHLHKLELLDLPNLINFRITHVDNFKSTVIEKLEYLLLNPYSNRVELLCPHLRHLELTEPFPDANFVYELEDKLGFYIGRNKAIEKRYNDLRFVYSFGVQRWKGCNTVCNN</sequence>
<dbReference type="InParanoid" id="K0KH93"/>
<dbReference type="Gene3D" id="3.80.10.10">
    <property type="entry name" value="Ribonuclease Inhibitor"/>
    <property type="match status" value="2"/>
</dbReference>
<evidence type="ECO:0000259" key="1">
    <source>
        <dbReference type="PROSITE" id="PS50181"/>
    </source>
</evidence>
<dbReference type="InterPro" id="IPR032675">
    <property type="entry name" value="LRR_dom_sf"/>
</dbReference>
<dbReference type="InterPro" id="IPR001810">
    <property type="entry name" value="F-box_dom"/>
</dbReference>
<dbReference type="EMBL" id="CAIF01000005">
    <property type="protein sequence ID" value="CCH40734.1"/>
    <property type="molecule type" value="Genomic_DNA"/>
</dbReference>
<organism evidence="2 3">
    <name type="scientific">Wickerhamomyces ciferrii (strain ATCC 14091 / BCRC 22168 / CBS 111 / JCM 3599 / NBRC 0793 / NRRL Y-1031 F-60-10)</name>
    <name type="common">Yeast</name>
    <name type="synonym">Pichia ciferrii</name>
    <dbReference type="NCBI Taxonomy" id="1206466"/>
    <lineage>
        <taxon>Eukaryota</taxon>
        <taxon>Fungi</taxon>
        <taxon>Dikarya</taxon>
        <taxon>Ascomycota</taxon>
        <taxon>Saccharomycotina</taxon>
        <taxon>Saccharomycetes</taxon>
        <taxon>Phaffomycetales</taxon>
        <taxon>Wickerhamomycetaceae</taxon>
        <taxon>Wickerhamomyces</taxon>
    </lineage>
</organism>
<dbReference type="PROSITE" id="PS50181">
    <property type="entry name" value="FBOX"/>
    <property type="match status" value="1"/>
</dbReference>